<keyword evidence="3" id="KW-0732">Signal</keyword>
<dbReference type="InterPro" id="IPR033985">
    <property type="entry name" value="SusD-like_N"/>
</dbReference>
<evidence type="ECO:0000256" key="5">
    <source>
        <dbReference type="ARBA" id="ARBA00023237"/>
    </source>
</evidence>
<dbReference type="Pfam" id="PF14322">
    <property type="entry name" value="SusD-like_3"/>
    <property type="match status" value="1"/>
</dbReference>
<evidence type="ECO:0000256" key="4">
    <source>
        <dbReference type="ARBA" id="ARBA00023136"/>
    </source>
</evidence>
<dbReference type="Pfam" id="PF07980">
    <property type="entry name" value="SusD_RagB"/>
    <property type="match status" value="1"/>
</dbReference>
<dbReference type="OrthoDB" id="5694214at2"/>
<reference evidence="8 9" key="1">
    <citation type="submission" date="2018-09" db="EMBL/GenBank/DDBJ databases">
        <title>Genomic Encyclopedia of Archaeal and Bacterial Type Strains, Phase II (KMG-II): from individual species to whole genera.</title>
        <authorList>
            <person name="Goeker M."/>
        </authorList>
    </citation>
    <scope>NUCLEOTIDE SEQUENCE [LARGE SCALE GENOMIC DNA]</scope>
    <source>
        <strain evidence="8 9">DSM 27148</strain>
    </source>
</reference>
<feature type="domain" description="RagB/SusD" evidence="6">
    <location>
        <begin position="368"/>
        <end position="511"/>
    </location>
</feature>
<accession>A0A419VWH2</accession>
<dbReference type="AlphaFoldDB" id="A0A419VWH2"/>
<comment type="subcellular location">
    <subcellularLocation>
        <location evidence="1">Cell outer membrane</location>
    </subcellularLocation>
</comment>
<evidence type="ECO:0000256" key="1">
    <source>
        <dbReference type="ARBA" id="ARBA00004442"/>
    </source>
</evidence>
<evidence type="ECO:0000256" key="2">
    <source>
        <dbReference type="ARBA" id="ARBA00006275"/>
    </source>
</evidence>
<dbReference type="RefSeq" id="WP_120275155.1">
    <property type="nucleotide sequence ID" value="NZ_RAPN01000004.1"/>
</dbReference>
<protein>
    <submittedName>
        <fullName evidence="8">Putative outer membrane starch-binding protein</fullName>
    </submittedName>
</protein>
<keyword evidence="5" id="KW-0998">Cell outer membrane</keyword>
<dbReference type="Proteomes" id="UP000283387">
    <property type="component" value="Unassembled WGS sequence"/>
</dbReference>
<dbReference type="SUPFAM" id="SSF48452">
    <property type="entry name" value="TPR-like"/>
    <property type="match status" value="1"/>
</dbReference>
<dbReference type="GO" id="GO:0009279">
    <property type="term" value="C:cell outer membrane"/>
    <property type="evidence" value="ECO:0007669"/>
    <property type="project" value="UniProtKB-SubCell"/>
</dbReference>
<dbReference type="EMBL" id="RAPN01000004">
    <property type="protein sequence ID" value="RKD86458.1"/>
    <property type="molecule type" value="Genomic_DNA"/>
</dbReference>
<evidence type="ECO:0000259" key="7">
    <source>
        <dbReference type="Pfam" id="PF14322"/>
    </source>
</evidence>
<evidence type="ECO:0000256" key="3">
    <source>
        <dbReference type="ARBA" id="ARBA00022729"/>
    </source>
</evidence>
<sequence length="511" mass="56424">MKTYKILIALACASLVYTSCTDLDEVTYGQLSPTTYYQNETEALSSVVGVYSLLGNLHSAGGDGWRFTEYGTDEFFCPGKASGGWYDQGVDEVMTHNCTSSNGRMVTAWNTIFKEIGAANAVLESLEASPNADDLTAMIAEVRALRAFGYMRAMDFWGNVPIFTDARVESTNLPSTNTRAEVYQFVVDEFTAAAADLPSVTTVDRDAYYPRLTKESVYTALAEVYLNSEIYSGTADYSSCLEMCNNVISTNAFSLQSSVGDCFLSSNENNSEVITAISVDPAKGVGGNQFILYAQPALDQQKYGLGFGPANGYCFDDTALERYEDGDDRLLLLEYGPQYYLDGVTPLADSKGVQLNLITLVEPTRMAIADNEGYKVLKYSPVGATFTSYNADNDYVVDRYANVLLMKAEALTRLGQDATTALSLVNQIRERSNCVALTSLTLDDIDKERARELIWEGKRRADMIRFGTYFTSTWFYKQNVEDPVADAWRGLYPIPDIQITNNPNLVQNPGY</sequence>
<comment type="caution">
    <text evidence="8">The sequence shown here is derived from an EMBL/GenBank/DDBJ whole genome shotgun (WGS) entry which is preliminary data.</text>
</comment>
<dbReference type="CDD" id="cd08977">
    <property type="entry name" value="SusD"/>
    <property type="match status" value="1"/>
</dbReference>
<dbReference type="InterPro" id="IPR011990">
    <property type="entry name" value="TPR-like_helical_dom_sf"/>
</dbReference>
<proteinExistence type="inferred from homology"/>
<dbReference type="InterPro" id="IPR012944">
    <property type="entry name" value="SusD_RagB_dom"/>
</dbReference>
<name>A0A419VWH2_9BACT</name>
<keyword evidence="4" id="KW-0472">Membrane</keyword>
<gene>
    <name evidence="8" type="ORF">BC643_4151</name>
</gene>
<evidence type="ECO:0000313" key="8">
    <source>
        <dbReference type="EMBL" id="RKD86458.1"/>
    </source>
</evidence>
<evidence type="ECO:0000313" key="9">
    <source>
        <dbReference type="Proteomes" id="UP000283387"/>
    </source>
</evidence>
<evidence type="ECO:0000259" key="6">
    <source>
        <dbReference type="Pfam" id="PF07980"/>
    </source>
</evidence>
<feature type="domain" description="SusD-like N-terminal" evidence="7">
    <location>
        <begin position="91"/>
        <end position="226"/>
    </location>
</feature>
<keyword evidence="9" id="KW-1185">Reference proteome</keyword>
<comment type="similarity">
    <text evidence="2">Belongs to the SusD family.</text>
</comment>
<dbReference type="Gene3D" id="1.25.40.390">
    <property type="match status" value="1"/>
</dbReference>
<organism evidence="8 9">
    <name type="scientific">Mangrovibacterium diazotrophicum</name>
    <dbReference type="NCBI Taxonomy" id="1261403"/>
    <lineage>
        <taxon>Bacteria</taxon>
        <taxon>Pseudomonadati</taxon>
        <taxon>Bacteroidota</taxon>
        <taxon>Bacteroidia</taxon>
        <taxon>Marinilabiliales</taxon>
        <taxon>Prolixibacteraceae</taxon>
        <taxon>Mangrovibacterium</taxon>
    </lineage>
</organism>